<dbReference type="PROSITE" id="PS00687">
    <property type="entry name" value="ALDEHYDE_DEHYDR_GLU"/>
    <property type="match status" value="1"/>
</dbReference>
<dbReference type="InterPro" id="IPR016162">
    <property type="entry name" value="Ald_DH_N"/>
</dbReference>
<evidence type="ECO:0000256" key="4">
    <source>
        <dbReference type="RuleBase" id="RU003345"/>
    </source>
</evidence>
<keyword evidence="2 4" id="KW-0560">Oxidoreductase</keyword>
<dbReference type="EMBL" id="CP059491">
    <property type="protein sequence ID" value="QMT00804.1"/>
    <property type="molecule type" value="Genomic_DNA"/>
</dbReference>
<dbReference type="Proteomes" id="UP000515663">
    <property type="component" value="Chromosome"/>
</dbReference>
<evidence type="ECO:0000313" key="6">
    <source>
        <dbReference type="EMBL" id="QMT00804.1"/>
    </source>
</evidence>
<evidence type="ECO:0000259" key="5">
    <source>
        <dbReference type="Pfam" id="PF00171"/>
    </source>
</evidence>
<dbReference type="InterPro" id="IPR016163">
    <property type="entry name" value="Ald_DH_C"/>
</dbReference>
<evidence type="ECO:0000256" key="2">
    <source>
        <dbReference type="ARBA" id="ARBA00023002"/>
    </source>
</evidence>
<evidence type="ECO:0000256" key="1">
    <source>
        <dbReference type="ARBA" id="ARBA00009986"/>
    </source>
</evidence>
<reference evidence="7" key="1">
    <citation type="submission" date="2020-07" db="EMBL/GenBank/DDBJ databases">
        <title>novel species isolated from the respiratory tract of Marmot.</title>
        <authorList>
            <person name="Zhang G."/>
        </authorList>
    </citation>
    <scope>NUCLEOTIDE SEQUENCE [LARGE SCALE GENOMIC DNA]</scope>
    <source>
        <strain evidence="7">686</strain>
    </source>
</reference>
<dbReference type="InterPro" id="IPR029510">
    <property type="entry name" value="Ald_DH_CS_GLU"/>
</dbReference>
<dbReference type="KEGG" id="gji:H1R19_18245"/>
<dbReference type="InterPro" id="IPR016161">
    <property type="entry name" value="Ald_DH/histidinol_DH"/>
</dbReference>
<proteinExistence type="inferred from homology"/>
<dbReference type="InterPro" id="IPR015590">
    <property type="entry name" value="Aldehyde_DH_dom"/>
</dbReference>
<gene>
    <name evidence="6" type="ORF">H1R19_18245</name>
</gene>
<keyword evidence="7" id="KW-1185">Reference proteome</keyword>
<organism evidence="6 7">
    <name type="scientific">Gordonia jinghuaiqii</name>
    <dbReference type="NCBI Taxonomy" id="2758710"/>
    <lineage>
        <taxon>Bacteria</taxon>
        <taxon>Bacillati</taxon>
        <taxon>Actinomycetota</taxon>
        <taxon>Actinomycetes</taxon>
        <taxon>Mycobacteriales</taxon>
        <taxon>Gordoniaceae</taxon>
        <taxon>Gordonia</taxon>
    </lineage>
</organism>
<accession>A0A7D7QGX3</accession>
<dbReference type="Gene3D" id="3.40.309.10">
    <property type="entry name" value="Aldehyde Dehydrogenase, Chain A, domain 2"/>
    <property type="match status" value="1"/>
</dbReference>
<evidence type="ECO:0000256" key="3">
    <source>
        <dbReference type="PROSITE-ProRule" id="PRU10007"/>
    </source>
</evidence>
<dbReference type="FunFam" id="3.40.309.10:FF:000012">
    <property type="entry name" value="Betaine aldehyde dehydrogenase"/>
    <property type="match status" value="1"/>
</dbReference>
<dbReference type="GO" id="GO:0016620">
    <property type="term" value="F:oxidoreductase activity, acting on the aldehyde or oxo group of donors, NAD or NADP as acceptor"/>
    <property type="evidence" value="ECO:0007669"/>
    <property type="project" value="InterPro"/>
</dbReference>
<dbReference type="SUPFAM" id="SSF53720">
    <property type="entry name" value="ALDH-like"/>
    <property type="match status" value="1"/>
</dbReference>
<dbReference type="Gene3D" id="3.40.605.10">
    <property type="entry name" value="Aldehyde Dehydrogenase, Chain A, domain 1"/>
    <property type="match status" value="1"/>
</dbReference>
<evidence type="ECO:0000313" key="7">
    <source>
        <dbReference type="Proteomes" id="UP000515663"/>
    </source>
</evidence>
<dbReference type="Pfam" id="PF00171">
    <property type="entry name" value="Aldedh"/>
    <property type="match status" value="1"/>
</dbReference>
<feature type="active site" evidence="3">
    <location>
        <position position="269"/>
    </location>
</feature>
<dbReference type="AlphaFoldDB" id="A0A7D7QGX3"/>
<sequence length="502" mass="52498">MTTDQHMDTTAGAAGRAYIERTGLFGHVIDGKVGPSADGTTMPVIDPATGAQIATAAKGSAVDVDRAVTSARAAFDDGRWRCLAPLEKENRLRRLAQLIDRDRTVFGDLDAFDAGLLRSYTVFLEDFAVNATNYFSGWPSKLQGTVPPVPAGFSAQHWREPVGVVGIVVPWNGPTAVIGFVAAALAAGNSVVLKPAENTPMSAVLMGELVAEAGIPDGVFNVVQGHGRDVGAALVEHRDVSLVSFTGSVETGRIIAASAAKGPKPVSLELGGKSPFIVFADADLDAAAAAAAAGVWSGQGQICTAGSRVLVDRSIHDEFVSKVITASESLSVGSPFDPATDLGPLVSSTQLERVSGYVEIGRAEGASVALEGGRVGDSGFFHSPVIFTGVRNDMRIAQEEIFGPVMSVLPFDGEAEAVRIANDVEFGLAAGVFTSDVGRSQRLAQKLRAGTVWINTYQMGYPTVSYGGVKNSGFGRTLGEEMVHELTTIKSVWTAYPTESPD</sequence>
<dbReference type="FunFam" id="3.40.605.10:FF:000007">
    <property type="entry name" value="NAD/NADP-dependent betaine aldehyde dehydrogenase"/>
    <property type="match status" value="1"/>
</dbReference>
<name>A0A7D7QGX3_9ACTN</name>
<dbReference type="PANTHER" id="PTHR11699">
    <property type="entry name" value="ALDEHYDE DEHYDROGENASE-RELATED"/>
    <property type="match status" value="1"/>
</dbReference>
<protein>
    <submittedName>
        <fullName evidence="6">Aldehyde dehydrogenase family protein</fullName>
    </submittedName>
</protein>
<comment type="similarity">
    <text evidence="1 4">Belongs to the aldehyde dehydrogenase family.</text>
</comment>
<dbReference type="RefSeq" id="WP_219849745.1">
    <property type="nucleotide sequence ID" value="NZ_CP059491.1"/>
</dbReference>
<feature type="domain" description="Aldehyde dehydrogenase" evidence="5">
    <location>
        <begin position="38"/>
        <end position="492"/>
    </location>
</feature>